<dbReference type="InterPro" id="IPR023198">
    <property type="entry name" value="PGP-like_dom2"/>
</dbReference>
<proteinExistence type="inferred from homology"/>
<dbReference type="Proteomes" id="UP000240481">
    <property type="component" value="Unassembled WGS sequence"/>
</dbReference>
<keyword evidence="5" id="KW-0460">Magnesium</keyword>
<dbReference type="Gene3D" id="3.40.50.1000">
    <property type="entry name" value="HAD superfamily/HAD-like"/>
    <property type="match status" value="1"/>
</dbReference>
<evidence type="ECO:0000256" key="1">
    <source>
        <dbReference type="ARBA" id="ARBA00001946"/>
    </source>
</evidence>
<reference evidence="7 8" key="1">
    <citation type="submission" date="2018-01" db="EMBL/GenBank/DDBJ databases">
        <title>Whole genome sequencing of Histamine producing bacteria.</title>
        <authorList>
            <person name="Butler K."/>
        </authorList>
    </citation>
    <scope>NUCLEOTIDE SEQUENCE [LARGE SCALE GENOMIC DNA]</scope>
    <source>
        <strain evidence="7 8">DSM 24669</strain>
    </source>
</reference>
<dbReference type="NCBIfam" id="NF008087">
    <property type="entry name" value="PRK10826.1"/>
    <property type="match status" value="1"/>
</dbReference>
<dbReference type="Gene3D" id="1.10.150.240">
    <property type="entry name" value="Putative phosphatase, domain 2"/>
    <property type="match status" value="1"/>
</dbReference>
<dbReference type="SFLD" id="SFLDG01135">
    <property type="entry name" value="C1.5.6:_HAD__Beta-PGM__Phospha"/>
    <property type="match status" value="1"/>
</dbReference>
<gene>
    <name evidence="7" type="ORF">C9I94_03665</name>
</gene>
<keyword evidence="4" id="KW-0378">Hydrolase</keyword>
<comment type="similarity">
    <text evidence="2">Belongs to the HAD-like hydrolase superfamily. CbbY/CbbZ/Gph/YieH family.</text>
</comment>
<dbReference type="FunFam" id="3.40.50.1000:FF:000036">
    <property type="entry name" value="HAD family hydrolase"/>
    <property type="match status" value="1"/>
</dbReference>
<dbReference type="AlphaFoldDB" id="A0A0J8VGJ9"/>
<dbReference type="InterPro" id="IPR006439">
    <property type="entry name" value="HAD-SF_hydro_IA"/>
</dbReference>
<dbReference type="NCBIfam" id="TIGR01509">
    <property type="entry name" value="HAD-SF-IA-v3"/>
    <property type="match status" value="1"/>
</dbReference>
<organism evidence="7 8">
    <name type="scientific">Photobacterium swingsii</name>
    <dbReference type="NCBI Taxonomy" id="680026"/>
    <lineage>
        <taxon>Bacteria</taxon>
        <taxon>Pseudomonadati</taxon>
        <taxon>Pseudomonadota</taxon>
        <taxon>Gammaproteobacteria</taxon>
        <taxon>Vibrionales</taxon>
        <taxon>Vibrionaceae</taxon>
        <taxon>Photobacterium</taxon>
    </lineage>
</organism>
<protein>
    <submittedName>
        <fullName evidence="7">Hexitol phosphatase HxpB</fullName>
    </submittedName>
</protein>
<evidence type="ECO:0000256" key="2">
    <source>
        <dbReference type="ARBA" id="ARBA00006171"/>
    </source>
</evidence>
<dbReference type="EMBL" id="PYLZ01000001">
    <property type="protein sequence ID" value="PSW27083.1"/>
    <property type="molecule type" value="Genomic_DNA"/>
</dbReference>
<evidence type="ECO:0000313" key="8">
    <source>
        <dbReference type="Proteomes" id="UP000240481"/>
    </source>
</evidence>
<dbReference type="SFLD" id="SFLDG01129">
    <property type="entry name" value="C1.5:_HAD__Beta-PGM__Phosphata"/>
    <property type="match status" value="1"/>
</dbReference>
<dbReference type="GO" id="GO:0000287">
    <property type="term" value="F:magnesium ion binding"/>
    <property type="evidence" value="ECO:0007669"/>
    <property type="project" value="UniProtKB-ARBA"/>
</dbReference>
<comment type="cofactor">
    <cofactor evidence="1">
        <name>Mg(2+)</name>
        <dbReference type="ChEBI" id="CHEBI:18420"/>
    </cofactor>
</comment>
<keyword evidence="3" id="KW-0479">Metal-binding</keyword>
<dbReference type="SFLD" id="SFLDS00003">
    <property type="entry name" value="Haloacid_Dehalogenase"/>
    <property type="match status" value="1"/>
</dbReference>
<dbReference type="SUPFAM" id="SSF56784">
    <property type="entry name" value="HAD-like"/>
    <property type="match status" value="1"/>
</dbReference>
<dbReference type="InterPro" id="IPR023214">
    <property type="entry name" value="HAD_sf"/>
</dbReference>
<dbReference type="InterPro" id="IPR036412">
    <property type="entry name" value="HAD-like_sf"/>
</dbReference>
<dbReference type="GO" id="GO:0016787">
    <property type="term" value="F:hydrolase activity"/>
    <property type="evidence" value="ECO:0007669"/>
    <property type="project" value="UniProtKB-KW"/>
</dbReference>
<dbReference type="InterPro" id="IPR051600">
    <property type="entry name" value="Beta-PGM-like"/>
</dbReference>
<dbReference type="STRING" id="680026.AB733_01770"/>
<dbReference type="Pfam" id="PF13419">
    <property type="entry name" value="HAD_2"/>
    <property type="match status" value="1"/>
</dbReference>
<evidence type="ECO:0000256" key="3">
    <source>
        <dbReference type="ARBA" id="ARBA00022723"/>
    </source>
</evidence>
<evidence type="ECO:0000256" key="6">
    <source>
        <dbReference type="ARBA" id="ARBA00023277"/>
    </source>
</evidence>
<sequence>MKLQAAVFDMDGLLVDSEPFWQQAQVEVFQNLGVQMKQEDTLETTGLRVDKVVELWFSRQPWQGPSCEEVTASLVTRVEELVAEHKPMMPGVLETLAHCKALNLKLAVASSSPMRLINTTLKALGLEEMFEVVVSAEHLRFGKPHPEVYINAADALGVEPEFCVAFEDSLNGVLAAKAARMKGIVVPEHIVANDPRWAIAEHKLSSLHEVNQQLLTML</sequence>
<accession>A0A0J8VGJ9</accession>
<name>A0A0J8VGJ9_9GAMM</name>
<dbReference type="RefSeq" id="WP_048897209.1">
    <property type="nucleotide sequence ID" value="NZ_AP024852.1"/>
</dbReference>
<keyword evidence="6" id="KW-0119">Carbohydrate metabolism</keyword>
<evidence type="ECO:0000256" key="5">
    <source>
        <dbReference type="ARBA" id="ARBA00022842"/>
    </source>
</evidence>
<dbReference type="OrthoDB" id="9800058at2"/>
<evidence type="ECO:0000256" key="4">
    <source>
        <dbReference type="ARBA" id="ARBA00022801"/>
    </source>
</evidence>
<dbReference type="PRINTS" id="PR00413">
    <property type="entry name" value="HADHALOGNASE"/>
</dbReference>
<comment type="caution">
    <text evidence="7">The sequence shown here is derived from an EMBL/GenBank/DDBJ whole genome shotgun (WGS) entry which is preliminary data.</text>
</comment>
<dbReference type="PANTHER" id="PTHR46193:SF18">
    <property type="entry name" value="HEXITOL PHOSPHATASE B"/>
    <property type="match status" value="1"/>
</dbReference>
<dbReference type="PANTHER" id="PTHR46193">
    <property type="entry name" value="6-PHOSPHOGLUCONATE PHOSPHATASE"/>
    <property type="match status" value="1"/>
</dbReference>
<keyword evidence="8" id="KW-1185">Reference proteome</keyword>
<evidence type="ECO:0000313" key="7">
    <source>
        <dbReference type="EMBL" id="PSW27083.1"/>
    </source>
</evidence>
<dbReference type="InterPro" id="IPR041492">
    <property type="entry name" value="HAD_2"/>
</dbReference>